<accession>A0ABS1E5W1</accession>
<comment type="pathway">
    <text evidence="1">Cofactor biosynthesis; ubiquinone biosynthesis.</text>
</comment>
<feature type="coiled-coil region" evidence="2">
    <location>
        <begin position="159"/>
        <end position="186"/>
    </location>
</feature>
<evidence type="ECO:0000313" key="5">
    <source>
        <dbReference type="Proteomes" id="UP000738126"/>
    </source>
</evidence>
<protein>
    <recommendedName>
        <fullName evidence="1">Ubiquinone biosynthesis accessory factor UbiJ</fullName>
    </recommendedName>
</protein>
<dbReference type="RefSeq" id="WP_200257070.1">
    <property type="nucleotide sequence ID" value="NZ_NRSH01000029.1"/>
</dbReference>
<keyword evidence="5" id="KW-1185">Reference proteome</keyword>
<proteinExistence type="inferred from homology"/>
<reference evidence="4 5" key="1">
    <citation type="journal article" date="2020" name="Microorganisms">
        <title>Osmotic Adaptation and Compatible Solute Biosynthesis of Phototrophic Bacteria as Revealed from Genome Analyses.</title>
        <authorList>
            <person name="Imhoff J.F."/>
            <person name="Rahn T."/>
            <person name="Kunzel S."/>
            <person name="Keller A."/>
            <person name="Neulinger S.C."/>
        </authorList>
    </citation>
    <scope>NUCLEOTIDE SEQUENCE [LARGE SCALE GENOMIC DNA]</scope>
    <source>
        <strain evidence="4 5">DSM 15116</strain>
    </source>
</reference>
<keyword evidence="2" id="KW-0175">Coiled coil</keyword>
<dbReference type="InterPro" id="IPR038989">
    <property type="entry name" value="UbiJ"/>
</dbReference>
<evidence type="ECO:0000313" key="4">
    <source>
        <dbReference type="EMBL" id="MBK1726209.1"/>
    </source>
</evidence>
<dbReference type="InterPro" id="IPR003033">
    <property type="entry name" value="SCP2_sterol-bd_dom"/>
</dbReference>
<evidence type="ECO:0000256" key="2">
    <source>
        <dbReference type="SAM" id="Coils"/>
    </source>
</evidence>
<feature type="domain" description="SCP2" evidence="3">
    <location>
        <begin position="6"/>
        <end position="97"/>
    </location>
</feature>
<comment type="function">
    <text evidence="1">Required for ubiquinone (coenzyme Q) biosynthesis. Binds hydrophobic ubiquinone biosynthetic intermediates via its SCP2 domain and is essential for the stability of the Ubi complex. May constitute a docking platform where Ubi enzymes assemble and access their SCP2-bound polyprenyl substrates.</text>
</comment>
<sequence length="188" mass="20187">MLATLLNRLIRLDPEAPRLLAPLAGRRVRLVLDGLPARVVRFTAAGIELSADTEAADAEIEASAEALRALALEGGSAVGRLRIRGEVGVANDLSRLLSGLQPDWEEPLTRALGDPLGHWSATAARRLGRWAAGTAAAGGRGLGRWLTGGSGPLAEPGRVRAHLDEVDRLRADVDRLERRVLELERRRP</sequence>
<organism evidence="4 5">
    <name type="scientific">Halorhodospira neutriphila</name>
    <dbReference type="NCBI Taxonomy" id="168379"/>
    <lineage>
        <taxon>Bacteria</taxon>
        <taxon>Pseudomonadati</taxon>
        <taxon>Pseudomonadota</taxon>
        <taxon>Gammaproteobacteria</taxon>
        <taxon>Chromatiales</taxon>
        <taxon>Ectothiorhodospiraceae</taxon>
        <taxon>Halorhodospira</taxon>
    </lineage>
</organism>
<name>A0ABS1E5W1_9GAMM</name>
<dbReference type="Pfam" id="PF02036">
    <property type="entry name" value="SCP2"/>
    <property type="match status" value="1"/>
</dbReference>
<comment type="subcellular location">
    <subcellularLocation>
        <location evidence="1">Cytoplasm</location>
    </subcellularLocation>
</comment>
<dbReference type="PANTHER" id="PTHR38693:SF1">
    <property type="entry name" value="UBIQUINONE BIOSYNTHESIS ACCESSORY FACTOR UBIJ"/>
    <property type="match status" value="1"/>
</dbReference>
<comment type="caution">
    <text evidence="4">The sequence shown here is derived from an EMBL/GenBank/DDBJ whole genome shotgun (WGS) entry which is preliminary data.</text>
</comment>
<evidence type="ECO:0000259" key="3">
    <source>
        <dbReference type="Pfam" id="PF02036"/>
    </source>
</evidence>
<dbReference type="HAMAP" id="MF_02215">
    <property type="entry name" value="UbiJ"/>
    <property type="match status" value="1"/>
</dbReference>
<keyword evidence="1" id="KW-0831">Ubiquinone biosynthesis</keyword>
<keyword evidence="1" id="KW-0963">Cytoplasm</keyword>
<dbReference type="EMBL" id="NRSH01000029">
    <property type="protein sequence ID" value="MBK1726209.1"/>
    <property type="molecule type" value="Genomic_DNA"/>
</dbReference>
<evidence type="ECO:0000256" key="1">
    <source>
        <dbReference type="HAMAP-Rule" id="MF_02215"/>
    </source>
</evidence>
<gene>
    <name evidence="1" type="primary">ubiJ</name>
    <name evidence="4" type="ORF">CKO13_04050</name>
</gene>
<dbReference type="PANTHER" id="PTHR38693">
    <property type="entry name" value="UBIQUINONE BIOSYNTHESIS PROTEIN UBIJ"/>
    <property type="match status" value="1"/>
</dbReference>
<dbReference type="Proteomes" id="UP000738126">
    <property type="component" value="Unassembled WGS sequence"/>
</dbReference>
<comment type="similarity">
    <text evidence="1">Belongs to the UbiJ family.</text>
</comment>